<feature type="compositionally biased region" description="Pro residues" evidence="4">
    <location>
        <begin position="342"/>
        <end position="356"/>
    </location>
</feature>
<dbReference type="PRINTS" id="PR00454">
    <property type="entry name" value="ETSDOMAIN"/>
</dbReference>
<protein>
    <recommendedName>
        <fullName evidence="5">ETS domain-containing protein</fullName>
    </recommendedName>
</protein>
<dbReference type="PANTHER" id="PTHR11849:SF133">
    <property type="entry name" value="ETS DOMAIN-CONTAINING PROTEIN"/>
    <property type="match status" value="1"/>
</dbReference>
<feature type="domain" description="ETS" evidence="5">
    <location>
        <begin position="36"/>
        <end position="116"/>
    </location>
</feature>
<evidence type="ECO:0000256" key="2">
    <source>
        <dbReference type="ARBA" id="ARBA00023125"/>
    </source>
</evidence>
<evidence type="ECO:0000256" key="3">
    <source>
        <dbReference type="RuleBase" id="RU004019"/>
    </source>
</evidence>
<dbReference type="PROSITE" id="PS50061">
    <property type="entry name" value="ETS_DOMAIN_3"/>
    <property type="match status" value="1"/>
</dbReference>
<feature type="compositionally biased region" description="Low complexity" evidence="4">
    <location>
        <begin position="318"/>
        <end position="341"/>
    </location>
</feature>
<feature type="compositionally biased region" description="Low complexity" evidence="4">
    <location>
        <begin position="165"/>
        <end position="178"/>
    </location>
</feature>
<feature type="region of interest" description="Disordered" evidence="4">
    <location>
        <begin position="1"/>
        <end position="28"/>
    </location>
</feature>
<evidence type="ECO:0000256" key="1">
    <source>
        <dbReference type="ARBA" id="ARBA00005562"/>
    </source>
</evidence>
<feature type="compositionally biased region" description="Basic and acidic residues" evidence="4">
    <location>
        <begin position="1"/>
        <end position="13"/>
    </location>
</feature>
<proteinExistence type="inferred from homology"/>
<evidence type="ECO:0000313" key="7">
    <source>
        <dbReference type="Proteomes" id="UP001497623"/>
    </source>
</evidence>
<dbReference type="InterPro" id="IPR000418">
    <property type="entry name" value="Ets_dom"/>
</dbReference>
<keyword evidence="3" id="KW-0539">Nucleus</keyword>
<feature type="compositionally biased region" description="Polar residues" evidence="4">
    <location>
        <begin position="153"/>
        <end position="162"/>
    </location>
</feature>
<dbReference type="PROSITE" id="PS00345">
    <property type="entry name" value="ETS_DOMAIN_1"/>
    <property type="match status" value="1"/>
</dbReference>
<evidence type="ECO:0000256" key="4">
    <source>
        <dbReference type="SAM" id="MobiDB-lite"/>
    </source>
</evidence>
<gene>
    <name evidence="6" type="ORF">MNOR_LOCUS15208</name>
</gene>
<dbReference type="GO" id="GO:0043565">
    <property type="term" value="F:sequence-specific DNA binding"/>
    <property type="evidence" value="ECO:0007669"/>
    <property type="project" value="InterPro"/>
</dbReference>
<dbReference type="GO" id="GO:0005634">
    <property type="term" value="C:nucleus"/>
    <property type="evidence" value="ECO:0007669"/>
    <property type="project" value="UniProtKB-SubCell"/>
</dbReference>
<evidence type="ECO:0000313" key="6">
    <source>
        <dbReference type="EMBL" id="CAL4094685.1"/>
    </source>
</evidence>
<comment type="subcellular location">
    <subcellularLocation>
        <location evidence="3">Nucleus</location>
    </subcellularLocation>
</comment>
<reference evidence="6 7" key="1">
    <citation type="submission" date="2024-05" db="EMBL/GenBank/DDBJ databases">
        <authorList>
            <person name="Wallberg A."/>
        </authorList>
    </citation>
    <scope>NUCLEOTIDE SEQUENCE [LARGE SCALE GENOMIC DNA]</scope>
</reference>
<name>A0AAV2QTE7_MEGNR</name>
<dbReference type="GO" id="GO:0030154">
    <property type="term" value="P:cell differentiation"/>
    <property type="evidence" value="ECO:0007669"/>
    <property type="project" value="TreeGrafter"/>
</dbReference>
<dbReference type="FunFam" id="1.10.10.10:FF:000556">
    <property type="entry name" value="ELK1, member of ETS oncogene family"/>
    <property type="match status" value="1"/>
</dbReference>
<dbReference type="SMART" id="SM00413">
    <property type="entry name" value="ETS"/>
    <property type="match status" value="1"/>
</dbReference>
<dbReference type="Gene3D" id="1.10.10.10">
    <property type="entry name" value="Winged helix-like DNA-binding domain superfamily/Winged helix DNA-binding domain"/>
    <property type="match status" value="1"/>
</dbReference>
<accession>A0AAV2QTE7</accession>
<dbReference type="PROSITE" id="PS00346">
    <property type="entry name" value="ETS_DOMAIN_2"/>
    <property type="match status" value="1"/>
</dbReference>
<evidence type="ECO:0000259" key="5">
    <source>
        <dbReference type="PROSITE" id="PS50061"/>
    </source>
</evidence>
<sequence>MSECGEMTRRFEAEDSEGSNDAMSPSKNKDGMVNNITLWQFLLELLLSNQYKHIITWTNSEGEFKLLNAEEVARLWGLRKNKTNMNYDKLSRALRYYYDKNIIKKVLGQKFVYRFVSFPEIIKMENKIPFHVKMESMGSGGSPASSKPHGSMSPYSPHSHSGLQPGAPSPSSSTPTHHGSARMPSPAHAPQHHIATPPPAHIGSYPSLGPLAAAHMYSAAFSQMAAASLSGYLSAMARRPEHEAPMHTQQAPALWPMEPQRSPSPPSEDSQDAPSSAPLHLVSEEASRRRREEEEEERQREEDQRREEEHRRPRSRSPRPMSPRNLSPLPRIRSPLRTRSPLPSPPPLSPLTPPPIRESKPVLSSTGMILSSGVSSPSSSHLNLKPVPSKPRTGPKPKPSPLSIESITGSPPVLSPRQFSASSLNTPLVNLPSPPYSSGMGTKSPYLPLHLWSSLSSPLASLSPHYGSPRNHHHFTFPALPPYTHLQPPVVSPLLATTSFDFSALTSPTEKTASIPVLQ</sequence>
<feature type="region of interest" description="Disordered" evidence="4">
    <location>
        <begin position="255"/>
        <end position="419"/>
    </location>
</feature>
<comment type="similarity">
    <text evidence="1 3">Belongs to the ETS family.</text>
</comment>
<dbReference type="AlphaFoldDB" id="A0AAV2QTE7"/>
<dbReference type="InterPro" id="IPR046328">
    <property type="entry name" value="ETS_fam"/>
</dbReference>
<dbReference type="Proteomes" id="UP001497623">
    <property type="component" value="Unassembled WGS sequence"/>
</dbReference>
<keyword evidence="2 3" id="KW-0238">DNA-binding</keyword>
<dbReference type="GO" id="GO:0000981">
    <property type="term" value="F:DNA-binding transcription factor activity, RNA polymerase II-specific"/>
    <property type="evidence" value="ECO:0007669"/>
    <property type="project" value="TreeGrafter"/>
</dbReference>
<feature type="compositionally biased region" description="Low complexity" evidence="4">
    <location>
        <begin position="371"/>
        <end position="380"/>
    </location>
</feature>
<dbReference type="InterPro" id="IPR036390">
    <property type="entry name" value="WH_DNA-bd_sf"/>
</dbReference>
<feature type="region of interest" description="Disordered" evidence="4">
    <location>
        <begin position="136"/>
        <end position="201"/>
    </location>
</feature>
<dbReference type="PANTHER" id="PTHR11849">
    <property type="entry name" value="ETS"/>
    <property type="match status" value="1"/>
</dbReference>
<dbReference type="Pfam" id="PF00178">
    <property type="entry name" value="Ets"/>
    <property type="match status" value="1"/>
</dbReference>
<comment type="caution">
    <text evidence="6">The sequence shown here is derived from an EMBL/GenBank/DDBJ whole genome shotgun (WGS) entry which is preliminary data.</text>
</comment>
<dbReference type="EMBL" id="CAXKWB010009419">
    <property type="protein sequence ID" value="CAL4094685.1"/>
    <property type="molecule type" value="Genomic_DNA"/>
</dbReference>
<dbReference type="InterPro" id="IPR036388">
    <property type="entry name" value="WH-like_DNA-bd_sf"/>
</dbReference>
<feature type="compositionally biased region" description="Basic and acidic residues" evidence="4">
    <location>
        <begin position="282"/>
        <end position="311"/>
    </location>
</feature>
<dbReference type="SUPFAM" id="SSF46785">
    <property type="entry name" value="Winged helix' DNA-binding domain"/>
    <property type="match status" value="1"/>
</dbReference>
<keyword evidence="7" id="KW-1185">Reference proteome</keyword>
<organism evidence="6 7">
    <name type="scientific">Meganyctiphanes norvegica</name>
    <name type="common">Northern krill</name>
    <name type="synonym">Thysanopoda norvegica</name>
    <dbReference type="NCBI Taxonomy" id="48144"/>
    <lineage>
        <taxon>Eukaryota</taxon>
        <taxon>Metazoa</taxon>
        <taxon>Ecdysozoa</taxon>
        <taxon>Arthropoda</taxon>
        <taxon>Crustacea</taxon>
        <taxon>Multicrustacea</taxon>
        <taxon>Malacostraca</taxon>
        <taxon>Eumalacostraca</taxon>
        <taxon>Eucarida</taxon>
        <taxon>Euphausiacea</taxon>
        <taxon>Euphausiidae</taxon>
        <taxon>Meganyctiphanes</taxon>
    </lineage>
</organism>